<sequence length="49" mass="5841">MTEIIIQGFNIIGKWFLMEEILFLMQYHIPIMNGHTVHLCQKTVSKKKH</sequence>
<dbReference type="Proteomes" id="UP000037566">
    <property type="component" value="Unassembled WGS sequence"/>
</dbReference>
<dbReference type="AlphaFoldDB" id="A0A0M0EKR4"/>
<gene>
    <name evidence="1" type="ORF">KOEU_05520</name>
</gene>
<organism evidence="1 2">
    <name type="scientific">Komagataeibacter europaeus</name>
    <name type="common">Gluconacetobacter europaeus</name>
    <dbReference type="NCBI Taxonomy" id="33995"/>
    <lineage>
        <taxon>Bacteria</taxon>
        <taxon>Pseudomonadati</taxon>
        <taxon>Pseudomonadota</taxon>
        <taxon>Alphaproteobacteria</taxon>
        <taxon>Acetobacterales</taxon>
        <taxon>Acetobacteraceae</taxon>
        <taxon>Komagataeibacter</taxon>
    </lineage>
</organism>
<proteinExistence type="predicted"/>
<protein>
    <submittedName>
        <fullName evidence="1">Uncharacterized protein</fullName>
    </submittedName>
</protein>
<dbReference type="PATRIC" id="fig|33995.3.peg.609"/>
<reference evidence="1" key="1">
    <citation type="submission" date="2015-08" db="EMBL/GenBank/DDBJ databases">
        <title>Draft genome sequence of Komagataeibacter europaeus CECT 8546 a cellulose producer strain from vinegar produced by the traditional method.</title>
        <authorList>
            <person name="Poehlein A."/>
            <person name="Valera M.J."/>
            <person name="Haack F.S."/>
            <person name="Mas A."/>
            <person name="Daniel R."/>
            <person name="Streit W.R."/>
            <person name="Mateo E."/>
        </authorList>
    </citation>
    <scope>NUCLEOTIDE SEQUENCE [LARGE SCALE GENOMIC DNA]</scope>
    <source>
        <strain evidence="1">CECT 8546</strain>
    </source>
</reference>
<accession>A0A0M0EKR4</accession>
<name>A0A0M0EKR4_KOMEU</name>
<keyword evidence="2" id="KW-1185">Reference proteome</keyword>
<evidence type="ECO:0000313" key="1">
    <source>
        <dbReference type="EMBL" id="KON65865.1"/>
    </source>
</evidence>
<comment type="caution">
    <text evidence="1">The sequence shown here is derived from an EMBL/GenBank/DDBJ whole genome shotgun (WGS) entry which is preliminary data.</text>
</comment>
<dbReference type="EMBL" id="LHUQ01000002">
    <property type="protein sequence ID" value="KON65865.1"/>
    <property type="molecule type" value="Genomic_DNA"/>
</dbReference>
<evidence type="ECO:0000313" key="2">
    <source>
        <dbReference type="Proteomes" id="UP000037566"/>
    </source>
</evidence>